<dbReference type="InterPro" id="IPR002219">
    <property type="entry name" value="PKC_DAG/PE"/>
</dbReference>
<name>A0ABD2NYE6_9CUCU</name>
<sequence length="296" mass="32845">MASSRKVGTSDALFTEPNKCDFCENSVVKSGVKCNVCPKVFHRSCSGKIKKCCDEEIKLSSETTSLRTPEVEDSGVKLREINKESTYVDLLLKIIFELESKNAILEKNNNLLEFKIATLESSMLKNLSAAKGKQEKTGRKTVTNNPAIDANLTTANSNYSLSLPIERTATQGSSIVTSEMAPAPVRNITNLPKTSNRLTEVRSTKQNKLSVNIQTSSTECSRENERNRNLESQDDWKLDIGDAITEDDILKADTKVKVIGARQLNKRVITDGKAEYIPSNSWVVQCPTLYVGFWRG</sequence>
<dbReference type="InterPro" id="IPR013083">
    <property type="entry name" value="Znf_RING/FYVE/PHD"/>
</dbReference>
<evidence type="ECO:0000313" key="4">
    <source>
        <dbReference type="EMBL" id="KAL3283744.1"/>
    </source>
</evidence>
<comment type="caution">
    <text evidence="4">The sequence shown here is derived from an EMBL/GenBank/DDBJ whole genome shotgun (WGS) entry which is preliminary data.</text>
</comment>
<reference evidence="4 5" key="1">
    <citation type="journal article" date="2021" name="BMC Biol.">
        <title>Horizontally acquired antibacterial genes associated with adaptive radiation of ladybird beetles.</title>
        <authorList>
            <person name="Li H.S."/>
            <person name="Tang X.F."/>
            <person name="Huang Y.H."/>
            <person name="Xu Z.Y."/>
            <person name="Chen M.L."/>
            <person name="Du X.Y."/>
            <person name="Qiu B.Y."/>
            <person name="Chen P.T."/>
            <person name="Zhang W."/>
            <person name="Slipinski A."/>
            <person name="Escalona H.E."/>
            <person name="Waterhouse R.M."/>
            <person name="Zwick A."/>
            <person name="Pang H."/>
        </authorList>
    </citation>
    <scope>NUCLEOTIDE SEQUENCE [LARGE SCALE GENOMIC DNA]</scope>
    <source>
        <strain evidence="4">SYSU2018</strain>
    </source>
</reference>
<accession>A0ABD2NYE6</accession>
<keyword evidence="2" id="KW-0862">Zinc</keyword>
<evidence type="ECO:0000259" key="3">
    <source>
        <dbReference type="PROSITE" id="PS50081"/>
    </source>
</evidence>
<gene>
    <name evidence="4" type="ORF">HHI36_024428</name>
</gene>
<proteinExistence type="predicted"/>
<keyword evidence="1" id="KW-0479">Metal-binding</keyword>
<dbReference type="Pfam" id="PF00130">
    <property type="entry name" value="C1_1"/>
    <property type="match status" value="1"/>
</dbReference>
<protein>
    <recommendedName>
        <fullName evidence="3">Phorbol-ester/DAG-type domain-containing protein</fullName>
    </recommendedName>
</protein>
<feature type="domain" description="Phorbol-ester/DAG-type" evidence="3">
    <location>
        <begin position="14"/>
        <end position="53"/>
    </location>
</feature>
<organism evidence="4 5">
    <name type="scientific">Cryptolaemus montrouzieri</name>
    <dbReference type="NCBI Taxonomy" id="559131"/>
    <lineage>
        <taxon>Eukaryota</taxon>
        <taxon>Metazoa</taxon>
        <taxon>Ecdysozoa</taxon>
        <taxon>Arthropoda</taxon>
        <taxon>Hexapoda</taxon>
        <taxon>Insecta</taxon>
        <taxon>Pterygota</taxon>
        <taxon>Neoptera</taxon>
        <taxon>Endopterygota</taxon>
        <taxon>Coleoptera</taxon>
        <taxon>Polyphaga</taxon>
        <taxon>Cucujiformia</taxon>
        <taxon>Coccinelloidea</taxon>
        <taxon>Coccinellidae</taxon>
        <taxon>Scymninae</taxon>
        <taxon>Scymnini</taxon>
        <taxon>Cryptolaemus</taxon>
    </lineage>
</organism>
<dbReference type="GO" id="GO:0046872">
    <property type="term" value="F:metal ion binding"/>
    <property type="evidence" value="ECO:0007669"/>
    <property type="project" value="UniProtKB-KW"/>
</dbReference>
<dbReference type="EMBL" id="JABFTP020000164">
    <property type="protein sequence ID" value="KAL3283744.1"/>
    <property type="molecule type" value="Genomic_DNA"/>
</dbReference>
<evidence type="ECO:0000256" key="2">
    <source>
        <dbReference type="ARBA" id="ARBA00022833"/>
    </source>
</evidence>
<evidence type="ECO:0000256" key="1">
    <source>
        <dbReference type="ARBA" id="ARBA00022723"/>
    </source>
</evidence>
<dbReference type="Gene3D" id="3.30.40.10">
    <property type="entry name" value="Zinc/RING finger domain, C3HC4 (zinc finger)"/>
    <property type="match status" value="1"/>
</dbReference>
<keyword evidence="5" id="KW-1185">Reference proteome</keyword>
<dbReference type="AlphaFoldDB" id="A0ABD2NYE6"/>
<dbReference type="SUPFAM" id="SSF57889">
    <property type="entry name" value="Cysteine-rich domain"/>
    <property type="match status" value="1"/>
</dbReference>
<dbReference type="PROSITE" id="PS50081">
    <property type="entry name" value="ZF_DAG_PE_2"/>
    <property type="match status" value="1"/>
</dbReference>
<evidence type="ECO:0000313" key="5">
    <source>
        <dbReference type="Proteomes" id="UP001516400"/>
    </source>
</evidence>
<dbReference type="InterPro" id="IPR046349">
    <property type="entry name" value="C1-like_sf"/>
</dbReference>
<dbReference type="Proteomes" id="UP001516400">
    <property type="component" value="Unassembled WGS sequence"/>
</dbReference>
<dbReference type="CDD" id="cd00029">
    <property type="entry name" value="C1"/>
    <property type="match status" value="1"/>
</dbReference>